<dbReference type="KEGG" id="fbl:Fbal_0447"/>
<sequence>MKTQKRPRKKMTRITQTVEPSGSERIQYQKDFDMTQQNQAVTVQEQHLPTISSKVMFWRPRYLADSQWLQHIPFYFWLTEALKPQVVVQPSLNSAVGYFALCQAIDKLNLDSFAYGAFSPKCDVEKVKAYNHENYREFSQLSDLDENTMLREFDRGSIDLLILKHDCELLTSDKGRQELKERLTDSAVVLIHGTKLKHVRKLCQTLSKTYPSFELTQCQGLLLLCMGSQIPERLEALINQSKDVSAQRLIQNIYARLGSANEDAWHRQVYERRVHDLTEKLQQQTHTIQQIQGAKQTLSETLEQANNDIQAAKSQQAKLSERLEQFGEETELNQQQKQQLEREKAQLDKELAQLKISRQDATSEIAKLQQDIDTRFDEVAKLTQMLVEAEARLESLQKENQELREALRNNKTLQEQTRSDVAQKQSHIDQLQTKVSAHQQENEQLRKALQRHQQQEEGQQSELNKLKQQNALLERDQKVAADKISSLAQSELSLQKSLSERFDELATLTNLLQQKERELSGLIEQMKDSEKALTDSKPINNGNIKKTITALKQRRKKARQFAKDVEVIRQSDLFDEAWYLQQYPDAAKHKHGAAGHYLERAVELEVNPSTAFDGNWYLKTHEDVKSAGMNPLFHYLKFGHKESRLFKHLQVKHPN</sequence>
<proteinExistence type="predicted"/>
<dbReference type="Proteomes" id="UP000006683">
    <property type="component" value="Chromosome"/>
</dbReference>
<dbReference type="HOGENOM" id="CLU_380264_0_0_6"/>
<keyword evidence="3" id="KW-1185">Reference proteome</keyword>
<dbReference type="EMBL" id="CP002209">
    <property type="protein sequence ID" value="ADN74661.1"/>
    <property type="molecule type" value="Genomic_DNA"/>
</dbReference>
<feature type="compositionally biased region" description="Polar residues" evidence="1">
    <location>
        <begin position="409"/>
        <end position="439"/>
    </location>
</feature>
<gene>
    <name evidence="2" type="ordered locus">Fbal_0447</name>
</gene>
<dbReference type="eggNOG" id="COG1196">
    <property type="taxonomic scope" value="Bacteria"/>
</dbReference>
<dbReference type="PANTHER" id="PTHR45615:SF80">
    <property type="entry name" value="GRIP DOMAIN-CONTAINING PROTEIN"/>
    <property type="match status" value="1"/>
</dbReference>
<name>E1SP12_FERBD</name>
<dbReference type="PANTHER" id="PTHR45615">
    <property type="entry name" value="MYOSIN HEAVY CHAIN, NON-MUSCLE"/>
    <property type="match status" value="1"/>
</dbReference>
<accession>E1SP12</accession>
<evidence type="ECO:0000256" key="1">
    <source>
        <dbReference type="SAM" id="MobiDB-lite"/>
    </source>
</evidence>
<protein>
    <submittedName>
        <fullName evidence="2">Chromosome segregation ATPase</fullName>
    </submittedName>
</protein>
<evidence type="ECO:0000313" key="2">
    <source>
        <dbReference type="EMBL" id="ADN74661.1"/>
    </source>
</evidence>
<organism evidence="2 3">
    <name type="scientific">Ferrimonas balearica (strain DSM 9799 / CCM 4581 / KCTC 23876 / PAT)</name>
    <dbReference type="NCBI Taxonomy" id="550540"/>
    <lineage>
        <taxon>Bacteria</taxon>
        <taxon>Pseudomonadati</taxon>
        <taxon>Pseudomonadota</taxon>
        <taxon>Gammaproteobacteria</taxon>
        <taxon>Alteromonadales</taxon>
        <taxon>Ferrimonadaceae</taxon>
        <taxon>Ferrimonas</taxon>
    </lineage>
</organism>
<feature type="region of interest" description="Disordered" evidence="1">
    <location>
        <begin position="408"/>
        <end position="462"/>
    </location>
</feature>
<dbReference type="AlphaFoldDB" id="E1SP12"/>
<reference evidence="2 3" key="1">
    <citation type="journal article" date="2010" name="Stand. Genomic Sci.">
        <title>Complete genome sequence of Ferrimonas balearica type strain (PAT).</title>
        <authorList>
            <person name="Nolan M."/>
            <person name="Sikorski J."/>
            <person name="Davenport K."/>
            <person name="Lucas S."/>
            <person name="Glavina Del Rio T."/>
            <person name="Tice H."/>
            <person name="Cheng J."/>
            <person name="Goodwin L."/>
            <person name="Pitluck S."/>
            <person name="Liolios K."/>
            <person name="Ivanova N."/>
            <person name="Mavromatis K."/>
            <person name="Ovchinnikova G."/>
            <person name="Pati A."/>
            <person name="Chen A."/>
            <person name="Palaniappan K."/>
            <person name="Land M."/>
            <person name="Hauser L."/>
            <person name="Chang Y."/>
            <person name="Jeffries C."/>
            <person name="Tapia R."/>
            <person name="Brettin T."/>
            <person name="Detter J."/>
            <person name="Han C."/>
            <person name="Yasawong M."/>
            <person name="Rohde M."/>
            <person name="Tindall B."/>
            <person name="Goker M."/>
            <person name="Woyke T."/>
            <person name="Bristow J."/>
            <person name="Eisen J."/>
            <person name="Markowitz V."/>
            <person name="Hugenholtz P."/>
            <person name="Kyrpides N."/>
            <person name="Klenk H."/>
            <person name="Lapidus A."/>
        </authorList>
    </citation>
    <scope>NUCLEOTIDE SEQUENCE [LARGE SCALE GENOMIC DNA]</scope>
    <source>
        <strain evidence="3">DSM 9799 / CCM 4581 / KCTC 23876 / PAT</strain>
    </source>
</reference>
<evidence type="ECO:0000313" key="3">
    <source>
        <dbReference type="Proteomes" id="UP000006683"/>
    </source>
</evidence>
<dbReference type="STRING" id="550540.Fbal_0447"/>